<comment type="caution">
    <text evidence="1">The sequence shown here is derived from an EMBL/GenBank/DDBJ whole genome shotgun (WGS) entry which is preliminary data.</text>
</comment>
<proteinExistence type="predicted"/>
<dbReference type="Proteomes" id="UP001446871">
    <property type="component" value="Unassembled WGS sequence"/>
</dbReference>
<accession>A0ABR1TMJ8</accession>
<organism evidence="1 2">
    <name type="scientific">Apiospora saccharicola</name>
    <dbReference type="NCBI Taxonomy" id="335842"/>
    <lineage>
        <taxon>Eukaryota</taxon>
        <taxon>Fungi</taxon>
        <taxon>Dikarya</taxon>
        <taxon>Ascomycota</taxon>
        <taxon>Pezizomycotina</taxon>
        <taxon>Sordariomycetes</taxon>
        <taxon>Xylariomycetidae</taxon>
        <taxon>Amphisphaeriales</taxon>
        <taxon>Apiosporaceae</taxon>
        <taxon>Apiospora</taxon>
    </lineage>
</organism>
<sequence>MAWWWASANGQGPDRFIWKAWDRNWNIDGRYTNILVPLIDWSEGKAWRRNSNSQASGDGIDQRI</sequence>
<evidence type="ECO:0000313" key="2">
    <source>
        <dbReference type="Proteomes" id="UP001446871"/>
    </source>
</evidence>
<dbReference type="EMBL" id="JAQQWM010000009">
    <property type="protein sequence ID" value="KAK8047150.1"/>
    <property type="molecule type" value="Genomic_DNA"/>
</dbReference>
<gene>
    <name evidence="1" type="ORF">PG996_015214</name>
</gene>
<name>A0ABR1TMJ8_9PEZI</name>
<evidence type="ECO:0000313" key="1">
    <source>
        <dbReference type="EMBL" id="KAK8047150.1"/>
    </source>
</evidence>
<keyword evidence="2" id="KW-1185">Reference proteome</keyword>
<protein>
    <submittedName>
        <fullName evidence="1">Uncharacterized protein</fullName>
    </submittedName>
</protein>
<reference evidence="1 2" key="1">
    <citation type="submission" date="2023-01" db="EMBL/GenBank/DDBJ databases">
        <title>Analysis of 21 Apiospora genomes using comparative genomics revels a genus with tremendous synthesis potential of carbohydrate active enzymes and secondary metabolites.</title>
        <authorList>
            <person name="Sorensen T."/>
        </authorList>
    </citation>
    <scope>NUCLEOTIDE SEQUENCE [LARGE SCALE GENOMIC DNA]</scope>
    <source>
        <strain evidence="1 2">CBS 83171</strain>
    </source>
</reference>